<evidence type="ECO:0000256" key="5">
    <source>
        <dbReference type="ARBA" id="ARBA00023136"/>
    </source>
</evidence>
<comment type="caution">
    <text evidence="8">The sequence shown here is derived from an EMBL/GenBank/DDBJ whole genome shotgun (WGS) entry which is preliminary data.</text>
</comment>
<evidence type="ECO:0000256" key="1">
    <source>
        <dbReference type="ARBA" id="ARBA00004651"/>
    </source>
</evidence>
<dbReference type="AlphaFoldDB" id="A0A4U8TAT9"/>
<accession>A0A4U8TAT9</accession>
<reference evidence="8 9" key="1">
    <citation type="journal article" date="2014" name="Genome Announc.">
        <title>Draft genome sequences of eight enterohepatic helicobacter species isolated from both laboratory and wild rodents.</title>
        <authorList>
            <person name="Sheh A."/>
            <person name="Shen Z."/>
            <person name="Fox J.G."/>
        </authorList>
    </citation>
    <scope>NUCLEOTIDE SEQUENCE [LARGE SCALE GENOMIC DNA]</scope>
    <source>
        <strain evidence="8 9">MIT 09-6949</strain>
    </source>
</reference>
<proteinExistence type="predicted"/>
<gene>
    <name evidence="8" type="ORF">LS71_004115</name>
</gene>
<evidence type="ECO:0000313" key="9">
    <source>
        <dbReference type="Proteomes" id="UP000029733"/>
    </source>
</evidence>
<comment type="subcellular location">
    <subcellularLocation>
        <location evidence="1">Cell membrane</location>
        <topology evidence="1">Multi-pass membrane protein</topology>
    </subcellularLocation>
</comment>
<feature type="transmembrane region" description="Helical" evidence="6">
    <location>
        <begin position="173"/>
        <end position="198"/>
    </location>
</feature>
<organism evidence="8 9">
    <name type="scientific">Helicobacter jaachi</name>
    <dbReference type="NCBI Taxonomy" id="1677920"/>
    <lineage>
        <taxon>Bacteria</taxon>
        <taxon>Pseudomonadati</taxon>
        <taxon>Campylobacterota</taxon>
        <taxon>Epsilonproteobacteria</taxon>
        <taxon>Campylobacterales</taxon>
        <taxon>Helicobacteraceae</taxon>
        <taxon>Helicobacter</taxon>
    </lineage>
</organism>
<dbReference type="EMBL" id="JRPR02000002">
    <property type="protein sequence ID" value="TLD96794.1"/>
    <property type="molecule type" value="Genomic_DNA"/>
</dbReference>
<evidence type="ECO:0000313" key="8">
    <source>
        <dbReference type="EMBL" id="TLD96794.1"/>
    </source>
</evidence>
<feature type="transmembrane region" description="Helical" evidence="6">
    <location>
        <begin position="259"/>
        <end position="278"/>
    </location>
</feature>
<keyword evidence="9" id="KW-1185">Reference proteome</keyword>
<feature type="domain" description="ABC-2 type transporter transmembrane" evidence="7">
    <location>
        <begin position="23"/>
        <end position="362"/>
    </location>
</feature>
<keyword evidence="4 6" id="KW-1133">Transmembrane helix</keyword>
<evidence type="ECO:0000256" key="6">
    <source>
        <dbReference type="SAM" id="Phobius"/>
    </source>
</evidence>
<evidence type="ECO:0000259" key="7">
    <source>
        <dbReference type="Pfam" id="PF12698"/>
    </source>
</evidence>
<keyword evidence="2" id="KW-1003">Cell membrane</keyword>
<dbReference type="Gene3D" id="3.40.1710.10">
    <property type="entry name" value="abc type-2 transporter like domain"/>
    <property type="match status" value="1"/>
</dbReference>
<dbReference type="InterPro" id="IPR051449">
    <property type="entry name" value="ABC-2_transporter_component"/>
</dbReference>
<dbReference type="GO" id="GO:0140359">
    <property type="term" value="F:ABC-type transporter activity"/>
    <property type="evidence" value="ECO:0007669"/>
    <property type="project" value="InterPro"/>
</dbReference>
<keyword evidence="5 6" id="KW-0472">Membrane</keyword>
<feature type="transmembrane region" description="Helical" evidence="6">
    <location>
        <begin position="12"/>
        <end position="35"/>
    </location>
</feature>
<keyword evidence="3 6" id="KW-0812">Transmembrane</keyword>
<dbReference type="PANTHER" id="PTHR30294">
    <property type="entry name" value="MEMBRANE COMPONENT OF ABC TRANSPORTER YHHJ-RELATED"/>
    <property type="match status" value="1"/>
</dbReference>
<dbReference type="Pfam" id="PF12698">
    <property type="entry name" value="ABC2_membrane_3"/>
    <property type="match status" value="1"/>
</dbReference>
<dbReference type="STRING" id="1677920.LS71_01050"/>
<feature type="transmembrane region" description="Helical" evidence="6">
    <location>
        <begin position="347"/>
        <end position="367"/>
    </location>
</feature>
<sequence length="373" mass="42128">MKGFYEIFLLELKAIFTSVSAMLIIFGGSLFYLFLYPTPYYKDVVSAQKVAIIDYDSTTSSRELIRFFKASPYLDVEEVFYSPQDAQELIESNRVYGLLIIPNDFEKHLYERIPPTIAIMANASYLLIYGAIANAATDAISAFNAYLKQKQNITEYDILVPKLIPLFNPSMGYINYTLAPILIFILHQTLIAGAGVIGGTQNQQFIQGARTYYAWANPLIIVLSKLMVFFCIYSVLFLLYFGFAYAFYGVHVHAHILEFWLFSIAFILSTAAFGIFFGTLLPNRALSTQIIMLASMPIVFLLGFMWPKAQIAPWASDVVAFLPAYHGINGLLELNQMGASFGSVWDYFMSLLFLGALYIAASTFMIYKRTDRI</sequence>
<evidence type="ECO:0000256" key="3">
    <source>
        <dbReference type="ARBA" id="ARBA00022692"/>
    </source>
</evidence>
<evidence type="ECO:0000256" key="2">
    <source>
        <dbReference type="ARBA" id="ARBA00022475"/>
    </source>
</evidence>
<dbReference type="InterPro" id="IPR013525">
    <property type="entry name" value="ABC2_TM"/>
</dbReference>
<dbReference type="PANTHER" id="PTHR30294:SF46">
    <property type="entry name" value="ABC TRANSPORTER PERMEASE"/>
    <property type="match status" value="1"/>
</dbReference>
<feature type="transmembrane region" description="Helical" evidence="6">
    <location>
        <begin position="290"/>
        <end position="307"/>
    </location>
</feature>
<protein>
    <submittedName>
        <fullName evidence="8">ABC transporter permease</fullName>
    </submittedName>
</protein>
<dbReference type="Proteomes" id="UP000029733">
    <property type="component" value="Unassembled WGS sequence"/>
</dbReference>
<feature type="transmembrane region" description="Helical" evidence="6">
    <location>
        <begin position="219"/>
        <end position="247"/>
    </location>
</feature>
<dbReference type="GO" id="GO:0005886">
    <property type="term" value="C:plasma membrane"/>
    <property type="evidence" value="ECO:0007669"/>
    <property type="project" value="UniProtKB-SubCell"/>
</dbReference>
<name>A0A4U8TAT9_9HELI</name>
<evidence type="ECO:0000256" key="4">
    <source>
        <dbReference type="ARBA" id="ARBA00022989"/>
    </source>
</evidence>
<dbReference type="RefSeq" id="WP_034352439.1">
    <property type="nucleotide sequence ID" value="NZ_JRPR02000002.1"/>
</dbReference>
<dbReference type="OrthoDB" id="9811522at2"/>